<reference evidence="2 3" key="1">
    <citation type="submission" date="2021-01" db="EMBL/GenBank/DDBJ databases">
        <title>Whole genome shotgun sequence of Planotetraspora mira NBRC 15435.</title>
        <authorList>
            <person name="Komaki H."/>
            <person name="Tamura T."/>
        </authorList>
    </citation>
    <scope>NUCLEOTIDE SEQUENCE [LARGE SCALE GENOMIC DNA]</scope>
    <source>
        <strain evidence="2 3">NBRC 15435</strain>
    </source>
</reference>
<evidence type="ECO:0000313" key="3">
    <source>
        <dbReference type="Proteomes" id="UP000650628"/>
    </source>
</evidence>
<comment type="caution">
    <text evidence="2">The sequence shown here is derived from an EMBL/GenBank/DDBJ whole genome shotgun (WGS) entry which is preliminary data.</text>
</comment>
<proteinExistence type="predicted"/>
<dbReference type="AlphaFoldDB" id="A0A8J3XFM2"/>
<feature type="region of interest" description="Disordered" evidence="1">
    <location>
        <begin position="148"/>
        <end position="172"/>
    </location>
</feature>
<name>A0A8J3XFM2_9ACTN</name>
<evidence type="ECO:0000256" key="1">
    <source>
        <dbReference type="SAM" id="MobiDB-lite"/>
    </source>
</evidence>
<dbReference type="Proteomes" id="UP000650628">
    <property type="component" value="Unassembled WGS sequence"/>
</dbReference>
<dbReference type="EMBL" id="BOOO01000053">
    <property type="protein sequence ID" value="GII34638.1"/>
    <property type="molecule type" value="Genomic_DNA"/>
</dbReference>
<evidence type="ECO:0000313" key="2">
    <source>
        <dbReference type="EMBL" id="GII34638.1"/>
    </source>
</evidence>
<feature type="region of interest" description="Disordered" evidence="1">
    <location>
        <begin position="191"/>
        <end position="216"/>
    </location>
</feature>
<organism evidence="2 3">
    <name type="scientific">Planotetraspora mira</name>
    <dbReference type="NCBI Taxonomy" id="58121"/>
    <lineage>
        <taxon>Bacteria</taxon>
        <taxon>Bacillati</taxon>
        <taxon>Actinomycetota</taxon>
        <taxon>Actinomycetes</taxon>
        <taxon>Streptosporangiales</taxon>
        <taxon>Streptosporangiaceae</taxon>
        <taxon>Planotetraspora</taxon>
    </lineage>
</organism>
<sequence>MNDHHEDPLREAAAQGLERAVQLTSVAGAAAQFRVQMKAERAREQAEQQQQLARQLRTAHRAARHAARLQWLPANDPAWLKRANLNHVAQAWAATIPYIAEDKAAERTRLKCEERLRQLHPYGMHQYDRLMSEGSAPEQAMRKAAPFFSREPNPRTGHAAPRRRELSPVELAQQDFPMPMAAVLGAKPVATPAVQSARPTHRAALNPKRDHRLRED</sequence>
<protein>
    <submittedName>
        <fullName evidence="2">Uncharacterized protein</fullName>
    </submittedName>
</protein>
<keyword evidence="3" id="KW-1185">Reference proteome</keyword>
<gene>
    <name evidence="2" type="ORF">Pmi06nite_80800</name>
</gene>
<accession>A0A8J3XFM2</accession>
<dbReference type="RefSeq" id="WP_203958421.1">
    <property type="nucleotide sequence ID" value="NZ_BOOO01000053.1"/>
</dbReference>